<keyword evidence="1" id="KW-0479">Metal-binding</keyword>
<evidence type="ECO:0000256" key="2">
    <source>
        <dbReference type="ARBA" id="ARBA00022771"/>
    </source>
</evidence>
<proteinExistence type="predicted"/>
<name>A0A371DJV6_9APHY</name>
<dbReference type="GO" id="GO:0008270">
    <property type="term" value="F:zinc ion binding"/>
    <property type="evidence" value="ECO:0007669"/>
    <property type="project" value="UniProtKB-KW"/>
</dbReference>
<keyword evidence="7" id="KW-1185">Reference proteome</keyword>
<evidence type="ECO:0000256" key="3">
    <source>
        <dbReference type="ARBA" id="ARBA00022833"/>
    </source>
</evidence>
<dbReference type="PROSITE" id="PS01360">
    <property type="entry name" value="ZF_MYND_1"/>
    <property type="match status" value="1"/>
</dbReference>
<dbReference type="Proteomes" id="UP000256964">
    <property type="component" value="Unassembled WGS sequence"/>
</dbReference>
<dbReference type="EMBL" id="KZ857389">
    <property type="protein sequence ID" value="RDX52812.1"/>
    <property type="molecule type" value="Genomic_DNA"/>
</dbReference>
<sequence>MSSEDTVRGIPGSSPSFTELRRCRECGRTQDGGIRLQRCAGCFHVLYCSKTCQKKGWKAHKSLCRANANVLANPQSGWDQQLQAIGFESISVFSDALGQWLDAHKCALQLCADVAIIRGGGYDSFQSPQKMLLFALVPRSSTDLPSTRNPSLTFQLKDSAPFVIEDHFAEGAGFWRDWDLAAPARAAMNEKYASHPLYAGQLPILVSVEGFSLSQTAYFPQFYPHPSWLPGAAILAEAGRDIVLDDMLSLIRGSINEGFPLRPLEHAPSEPALPGSFVRSNGTWMWQPLFPDWSKYRRGQHRGLDETLDTFQSGIASRELMLYFKSL</sequence>
<keyword evidence="2 4" id="KW-0863">Zinc-finger</keyword>
<keyword evidence="3" id="KW-0862">Zinc</keyword>
<reference evidence="6 7" key="1">
    <citation type="journal article" date="2018" name="Biotechnol. Biofuels">
        <title>Integrative visual omics of the white-rot fungus Polyporus brumalis exposes the biotechnological potential of its oxidative enzymes for delignifying raw plant biomass.</title>
        <authorList>
            <person name="Miyauchi S."/>
            <person name="Rancon A."/>
            <person name="Drula E."/>
            <person name="Hage H."/>
            <person name="Chaduli D."/>
            <person name="Favel A."/>
            <person name="Grisel S."/>
            <person name="Henrissat B."/>
            <person name="Herpoel-Gimbert I."/>
            <person name="Ruiz-Duenas F.J."/>
            <person name="Chevret D."/>
            <person name="Hainaut M."/>
            <person name="Lin J."/>
            <person name="Wang M."/>
            <person name="Pangilinan J."/>
            <person name="Lipzen A."/>
            <person name="Lesage-Meessen L."/>
            <person name="Navarro D."/>
            <person name="Riley R."/>
            <person name="Grigoriev I.V."/>
            <person name="Zhou S."/>
            <person name="Raouche S."/>
            <person name="Rosso M.N."/>
        </authorList>
    </citation>
    <scope>NUCLEOTIDE SEQUENCE [LARGE SCALE GENOMIC DNA]</scope>
    <source>
        <strain evidence="6 7">BRFM 1820</strain>
    </source>
</reference>
<dbReference type="Gene3D" id="6.10.140.2220">
    <property type="match status" value="1"/>
</dbReference>
<organism evidence="6 7">
    <name type="scientific">Lentinus brumalis</name>
    <dbReference type="NCBI Taxonomy" id="2498619"/>
    <lineage>
        <taxon>Eukaryota</taxon>
        <taxon>Fungi</taxon>
        <taxon>Dikarya</taxon>
        <taxon>Basidiomycota</taxon>
        <taxon>Agaricomycotina</taxon>
        <taxon>Agaricomycetes</taxon>
        <taxon>Polyporales</taxon>
        <taxon>Polyporaceae</taxon>
        <taxon>Lentinus</taxon>
    </lineage>
</organism>
<accession>A0A371DJV6</accession>
<feature type="domain" description="MYND-type" evidence="5">
    <location>
        <begin position="23"/>
        <end position="64"/>
    </location>
</feature>
<evidence type="ECO:0000313" key="6">
    <source>
        <dbReference type="EMBL" id="RDX52812.1"/>
    </source>
</evidence>
<dbReference type="STRING" id="139420.A0A371DJV6"/>
<evidence type="ECO:0000256" key="4">
    <source>
        <dbReference type="PROSITE-ProRule" id="PRU00134"/>
    </source>
</evidence>
<dbReference type="SUPFAM" id="SSF144232">
    <property type="entry name" value="HIT/MYND zinc finger-like"/>
    <property type="match status" value="1"/>
</dbReference>
<evidence type="ECO:0000259" key="5">
    <source>
        <dbReference type="PROSITE" id="PS50865"/>
    </source>
</evidence>
<dbReference type="OrthoDB" id="2757990at2759"/>
<dbReference type="Pfam" id="PF01753">
    <property type="entry name" value="zf-MYND"/>
    <property type="match status" value="1"/>
</dbReference>
<evidence type="ECO:0000256" key="1">
    <source>
        <dbReference type="ARBA" id="ARBA00022723"/>
    </source>
</evidence>
<protein>
    <recommendedName>
        <fullName evidence="5">MYND-type domain-containing protein</fullName>
    </recommendedName>
</protein>
<dbReference type="PROSITE" id="PS50865">
    <property type="entry name" value="ZF_MYND_2"/>
    <property type="match status" value="1"/>
</dbReference>
<gene>
    <name evidence="6" type="ORF">OH76DRAFT_1376882</name>
</gene>
<dbReference type="InterPro" id="IPR002893">
    <property type="entry name" value="Znf_MYND"/>
</dbReference>
<dbReference type="AlphaFoldDB" id="A0A371DJV6"/>
<evidence type="ECO:0000313" key="7">
    <source>
        <dbReference type="Proteomes" id="UP000256964"/>
    </source>
</evidence>